<evidence type="ECO:0000313" key="2">
    <source>
        <dbReference type="EMBL" id="KAJ9162951.1"/>
    </source>
</evidence>
<name>A0ABQ9L8K5_HEVBR</name>
<dbReference type="Gene3D" id="3.30.559.10">
    <property type="entry name" value="Chloramphenicol acetyltransferase-like domain"/>
    <property type="match status" value="2"/>
</dbReference>
<dbReference type="PANTHER" id="PTHR31642">
    <property type="entry name" value="TRICHOTHECENE 3-O-ACETYLTRANSFERASE"/>
    <property type="match status" value="1"/>
</dbReference>
<keyword evidence="3" id="KW-1185">Reference proteome</keyword>
<gene>
    <name evidence="2" type="ORF">P3X46_022681</name>
</gene>
<protein>
    <submittedName>
        <fullName evidence="2">Uncharacterized protein</fullName>
    </submittedName>
</protein>
<dbReference type="Pfam" id="PF02458">
    <property type="entry name" value="Transferase"/>
    <property type="match status" value="1"/>
</dbReference>
<dbReference type="InterPro" id="IPR050317">
    <property type="entry name" value="Plant_Fungal_Acyltransferase"/>
</dbReference>
<dbReference type="Proteomes" id="UP001174677">
    <property type="component" value="Chromosome 13"/>
</dbReference>
<dbReference type="InterPro" id="IPR023213">
    <property type="entry name" value="CAT-like_dom_sf"/>
</dbReference>
<dbReference type="EMBL" id="JARPOI010000013">
    <property type="protein sequence ID" value="KAJ9162951.1"/>
    <property type="molecule type" value="Genomic_DNA"/>
</dbReference>
<proteinExistence type="inferred from homology"/>
<evidence type="ECO:0000256" key="1">
    <source>
        <dbReference type="ARBA" id="ARBA00009861"/>
    </source>
</evidence>
<dbReference type="PANTHER" id="PTHR31642:SF309">
    <property type="entry name" value="SHIKIMATE O-HYDROXYCINNAMOYLTRANSFERASE"/>
    <property type="match status" value="1"/>
</dbReference>
<accession>A0ABQ9L8K5</accession>
<organism evidence="2 3">
    <name type="scientific">Hevea brasiliensis</name>
    <name type="common">Para rubber tree</name>
    <name type="synonym">Siphonia brasiliensis</name>
    <dbReference type="NCBI Taxonomy" id="3981"/>
    <lineage>
        <taxon>Eukaryota</taxon>
        <taxon>Viridiplantae</taxon>
        <taxon>Streptophyta</taxon>
        <taxon>Embryophyta</taxon>
        <taxon>Tracheophyta</taxon>
        <taxon>Spermatophyta</taxon>
        <taxon>Magnoliopsida</taxon>
        <taxon>eudicotyledons</taxon>
        <taxon>Gunneridae</taxon>
        <taxon>Pentapetalae</taxon>
        <taxon>rosids</taxon>
        <taxon>fabids</taxon>
        <taxon>Malpighiales</taxon>
        <taxon>Euphorbiaceae</taxon>
        <taxon>Crotonoideae</taxon>
        <taxon>Micrandreae</taxon>
        <taxon>Hevea</taxon>
    </lineage>
</organism>
<comment type="caution">
    <text evidence="2">The sequence shown here is derived from an EMBL/GenBank/DDBJ whole genome shotgun (WGS) entry which is preliminary data.</text>
</comment>
<comment type="similarity">
    <text evidence="1">Belongs to the plant acyltransferase family.</text>
</comment>
<reference evidence="2" key="1">
    <citation type="journal article" date="2023" name="Plant Biotechnol. J.">
        <title>Chromosome-level wild Hevea brasiliensis genome provides new tools for genomic-assisted breeding and valuable loci to elevate rubber yield.</title>
        <authorList>
            <person name="Cheng H."/>
            <person name="Song X."/>
            <person name="Hu Y."/>
            <person name="Wu T."/>
            <person name="Yang Q."/>
            <person name="An Z."/>
            <person name="Feng S."/>
            <person name="Deng Z."/>
            <person name="Wu W."/>
            <person name="Zeng X."/>
            <person name="Tu M."/>
            <person name="Wang X."/>
            <person name="Huang H."/>
        </authorList>
    </citation>
    <scope>NUCLEOTIDE SEQUENCE</scope>
    <source>
        <strain evidence="2">MT/VB/25A 57/8</strain>
    </source>
</reference>
<dbReference type="SUPFAM" id="SSF52777">
    <property type="entry name" value="CoA-dependent acyltransferases"/>
    <property type="match status" value="1"/>
</dbReference>
<sequence length="430" mass="48204">MKIEVKESTMIRPAQDLSTRCLWLSNLDILHEINLTPTVYLYKPANHPHSCDAKVLRDALSKVLVPFYPVAGRLRRDDNGRLEINCNNEGVLFIEAETDSEIDDLGDLMLNQENSQLIPSVDYSQGISSNPLFGAQVTAFKCGGLSVGLQFHHALADGFGALHFINTWCDVARGLSNTLPPFVDRTILRCRVPPTPKFEHIEYDKPLSMDSPTQINTLQQNCIEIFKITPQQLETLKTKVKNNNGKTKSTSYEILTAHIWRCTCKARGLSDHQPTKLRIAVDGRSRLDSPLPPGFFGNVIFSATPIALSGEILSEPIGDTVERIDKEIKRMDDEYLRSAIDRLEVLDDLKPILIGANSCRCPNLIVVSWVRLPFYDADFGMGKPACVRPANPPEGKGCILQAPSDDGSWALEICLQEYHMQSFQRLFYEF</sequence>
<evidence type="ECO:0000313" key="3">
    <source>
        <dbReference type="Proteomes" id="UP001174677"/>
    </source>
</evidence>